<dbReference type="CDD" id="cd05966">
    <property type="entry name" value="ACS"/>
    <property type="match status" value="1"/>
</dbReference>
<name>A0ABM0MQ44_SACKO</name>
<dbReference type="Pfam" id="PF13193">
    <property type="entry name" value="AMP-binding_C"/>
    <property type="match status" value="1"/>
</dbReference>
<protein>
    <recommendedName>
        <fullName evidence="4">Acetyl-coenzyme A synthetase</fullName>
        <ecNumber evidence="4">6.2.1.1</ecNumber>
    </recommendedName>
</protein>
<dbReference type="InterPro" id="IPR045851">
    <property type="entry name" value="AMP-bd_C_sf"/>
</dbReference>
<dbReference type="Gene3D" id="3.40.50.12780">
    <property type="entry name" value="N-terminal domain of ligase-like"/>
    <property type="match status" value="1"/>
</dbReference>
<feature type="domain" description="AMP-dependent synthetase/ligase" evidence="5">
    <location>
        <begin position="26"/>
        <end position="414"/>
    </location>
</feature>
<dbReference type="PROSITE" id="PS00455">
    <property type="entry name" value="AMP_BINDING"/>
    <property type="match status" value="1"/>
</dbReference>
<dbReference type="GeneID" id="100378537"/>
<dbReference type="RefSeq" id="XP_006822135.1">
    <property type="nucleotide sequence ID" value="XM_006822072.1"/>
</dbReference>
<reference evidence="8" key="1">
    <citation type="submission" date="2025-08" db="UniProtKB">
        <authorList>
            <consortium name="RefSeq"/>
        </authorList>
    </citation>
    <scope>IDENTIFICATION</scope>
    <source>
        <tissue evidence="8">Testes</tissue>
    </source>
</reference>
<dbReference type="Gene3D" id="3.30.300.30">
    <property type="match status" value="1"/>
</dbReference>
<evidence type="ECO:0000256" key="4">
    <source>
        <dbReference type="RuleBase" id="RU361147"/>
    </source>
</evidence>
<gene>
    <name evidence="8" type="primary">LOC100378537</name>
</gene>
<dbReference type="PANTHER" id="PTHR24095">
    <property type="entry name" value="ACETYL-COENZYME A SYNTHETASE"/>
    <property type="match status" value="1"/>
</dbReference>
<accession>A0ABM0MQ44</accession>
<proteinExistence type="inferred from homology"/>
<dbReference type="InterPro" id="IPR025110">
    <property type="entry name" value="AMP-bd_C"/>
</dbReference>
<dbReference type="EC" id="6.2.1.1" evidence="4"/>
<evidence type="ECO:0000259" key="6">
    <source>
        <dbReference type="Pfam" id="PF13193"/>
    </source>
</evidence>
<dbReference type="InterPro" id="IPR042099">
    <property type="entry name" value="ANL_N_sf"/>
</dbReference>
<evidence type="ECO:0000313" key="8">
    <source>
        <dbReference type="RefSeq" id="XP_006822135.1"/>
    </source>
</evidence>
<dbReference type="InterPro" id="IPR011904">
    <property type="entry name" value="Ac_CoA_lig"/>
</dbReference>
<keyword evidence="2 4" id="KW-0547">Nucleotide-binding</keyword>
<evidence type="ECO:0000256" key="1">
    <source>
        <dbReference type="ARBA" id="ARBA00022598"/>
    </source>
</evidence>
<keyword evidence="7" id="KW-1185">Reference proteome</keyword>
<dbReference type="InterPro" id="IPR020845">
    <property type="entry name" value="AMP-binding_CS"/>
</dbReference>
<keyword evidence="1 4" id="KW-0436">Ligase</keyword>
<dbReference type="InterPro" id="IPR000873">
    <property type="entry name" value="AMP-dep_synth/lig_dom"/>
</dbReference>
<evidence type="ECO:0000256" key="3">
    <source>
        <dbReference type="ARBA" id="ARBA00022840"/>
    </source>
</evidence>
<dbReference type="Pfam" id="PF00501">
    <property type="entry name" value="AMP-binding"/>
    <property type="match status" value="1"/>
</dbReference>
<organism evidence="7 8">
    <name type="scientific">Saccoglossus kowalevskii</name>
    <name type="common">Acorn worm</name>
    <dbReference type="NCBI Taxonomy" id="10224"/>
    <lineage>
        <taxon>Eukaryota</taxon>
        <taxon>Metazoa</taxon>
        <taxon>Hemichordata</taxon>
        <taxon>Enteropneusta</taxon>
        <taxon>Harrimaniidae</taxon>
        <taxon>Saccoglossus</taxon>
    </lineage>
</organism>
<dbReference type="Proteomes" id="UP000694865">
    <property type="component" value="Unplaced"/>
</dbReference>
<comment type="catalytic activity">
    <reaction evidence="4">
        <text>acetate + ATP + CoA = acetyl-CoA + AMP + diphosphate</text>
        <dbReference type="Rhea" id="RHEA:23176"/>
        <dbReference type="ChEBI" id="CHEBI:30089"/>
        <dbReference type="ChEBI" id="CHEBI:30616"/>
        <dbReference type="ChEBI" id="CHEBI:33019"/>
        <dbReference type="ChEBI" id="CHEBI:57287"/>
        <dbReference type="ChEBI" id="CHEBI:57288"/>
        <dbReference type="ChEBI" id="CHEBI:456215"/>
        <dbReference type="EC" id="6.2.1.1"/>
    </reaction>
</comment>
<feature type="domain" description="AMP-binding enzyme C-terminal" evidence="6">
    <location>
        <begin position="475"/>
        <end position="555"/>
    </location>
</feature>
<sequence>MNCDFTKGKIAWFQGGQLNVTVNCVDRHKDRTPDKIALIWEKDEPNMHETLTYKELYELMNQFANVLKNHGVLKGDRVCIYMPVSPLSVAAMLACARIGAVHSVVFAGFSAEALGSRIRAASSEVVITTDQGVRGGKIIDLKKTVDAAVASCPTVKKVFVTQRTGAEVPMGELDIPVEAELAGQPTECNPEIMDSEDMLFMLYTSGSTGQPKGLVHTQAGYLLYAGFTHQTVFDYQKDDIFACVADIGWITGHSYVVYGPLFNGATTVLFESIPTYPDPGRYWEMVERLKVNQLYCAPTAIRLLLKSGEKHVNKYDRSSLKTIGSVGEPLNHEAWEWYYNVVGQKRCTLVDTWWQTETGGILISPRPSEPFGELRLGPMRALPGIELVLMHDMEKDKEMKGNDAYGALCVRTPWPGIARTVYGDHQRYIDTYFKTYPGLYFSGDGAHRDHYGYYLITGRMDDVINVSGHRLGTAEVEDAMDEHPAVAETAVVGFPHDIKGEGVYAYVTLKDDIEGEPEEQIMEELKELVRQQIASYAVPEMIQVAPGLPKTRSGKIMRRILRKIAANEHEDLGDITTLAEPNVVEAIVKNHDVIMEQRNKHLTKKKDSLSS</sequence>
<keyword evidence="3 4" id="KW-0067">ATP-binding</keyword>
<dbReference type="NCBIfam" id="TIGR02188">
    <property type="entry name" value="Ac_CoA_lig_AcsA"/>
    <property type="match status" value="1"/>
</dbReference>
<evidence type="ECO:0000256" key="2">
    <source>
        <dbReference type="ARBA" id="ARBA00022741"/>
    </source>
</evidence>
<dbReference type="SUPFAM" id="SSF56801">
    <property type="entry name" value="Acetyl-CoA synthetase-like"/>
    <property type="match status" value="1"/>
</dbReference>
<dbReference type="PANTHER" id="PTHR24095:SF14">
    <property type="entry name" value="ACETYL-COENZYME A SYNTHETASE 1"/>
    <property type="match status" value="1"/>
</dbReference>
<comment type="similarity">
    <text evidence="4">Belongs to the ATP-dependent AMP-binding enzyme family.</text>
</comment>
<dbReference type="NCBIfam" id="NF001208">
    <property type="entry name" value="PRK00174.1"/>
    <property type="match status" value="1"/>
</dbReference>
<evidence type="ECO:0000259" key="5">
    <source>
        <dbReference type="Pfam" id="PF00501"/>
    </source>
</evidence>
<evidence type="ECO:0000313" key="7">
    <source>
        <dbReference type="Proteomes" id="UP000694865"/>
    </source>
</evidence>